<dbReference type="KEGG" id="anf:AQPE_2332"/>
<dbReference type="EMBL" id="AP018694">
    <property type="protein sequence ID" value="BBE18172.1"/>
    <property type="molecule type" value="Genomic_DNA"/>
</dbReference>
<dbReference type="Proteomes" id="UP001193389">
    <property type="component" value="Chromosome"/>
</dbReference>
<reference evidence="1" key="1">
    <citation type="journal article" date="2020" name="Int. J. Syst. Evol. Microbiol.">
        <title>Aquipluma nitroreducens gen. nov. sp. nov., a novel facultatively anaerobic bacterium isolated from a freshwater lake.</title>
        <authorList>
            <person name="Watanabe M."/>
            <person name="Kojima H."/>
            <person name="Fukui M."/>
        </authorList>
    </citation>
    <scope>NUCLEOTIDE SEQUENCE</scope>
    <source>
        <strain evidence="1">MeG22</strain>
    </source>
</reference>
<keyword evidence="2" id="KW-1185">Reference proteome</keyword>
<evidence type="ECO:0000313" key="2">
    <source>
        <dbReference type="Proteomes" id="UP001193389"/>
    </source>
</evidence>
<name>A0A5K7S9D6_9BACT</name>
<organism evidence="1 2">
    <name type="scientific">Aquipluma nitroreducens</name>
    <dbReference type="NCBI Taxonomy" id="2010828"/>
    <lineage>
        <taxon>Bacteria</taxon>
        <taxon>Pseudomonadati</taxon>
        <taxon>Bacteroidota</taxon>
        <taxon>Bacteroidia</taxon>
        <taxon>Marinilabiliales</taxon>
        <taxon>Prolixibacteraceae</taxon>
        <taxon>Aquipluma</taxon>
    </lineage>
</organism>
<protein>
    <submittedName>
        <fullName evidence="1">Uncharacterized protein</fullName>
    </submittedName>
</protein>
<dbReference type="AlphaFoldDB" id="A0A5K7S9D6"/>
<sequence length="46" mass="5176">MIGLKEQLDSSLLVVYAKKKLSAPGKQLLRKDVKFTFYFNEAKAAS</sequence>
<evidence type="ECO:0000313" key="1">
    <source>
        <dbReference type="EMBL" id="BBE18172.1"/>
    </source>
</evidence>
<accession>A0A5K7S9D6</accession>
<proteinExistence type="predicted"/>
<gene>
    <name evidence="1" type="ORF">AQPE_2332</name>
</gene>